<comment type="similarity">
    <text evidence="1 4">Belongs to the eukaryotic ribosomal protein eL15 family.</text>
</comment>
<dbReference type="GO" id="GO:0003723">
    <property type="term" value="F:RNA binding"/>
    <property type="evidence" value="ECO:0007669"/>
    <property type="project" value="TreeGrafter"/>
</dbReference>
<keyword evidence="5" id="KW-0542">Nucleomorph</keyword>
<dbReference type="InterPro" id="IPR024794">
    <property type="entry name" value="Rbsml_eL15_core_dom_sf"/>
</dbReference>
<dbReference type="SUPFAM" id="SSF54189">
    <property type="entry name" value="Ribosomal proteins S24e, L23 and L15e"/>
    <property type="match status" value="1"/>
</dbReference>
<dbReference type="GO" id="GO:0003735">
    <property type="term" value="F:structural constituent of ribosome"/>
    <property type="evidence" value="ECO:0007669"/>
    <property type="project" value="InterPro"/>
</dbReference>
<dbReference type="GO" id="GO:0022625">
    <property type="term" value="C:cytosolic large ribosomal subunit"/>
    <property type="evidence" value="ECO:0007669"/>
    <property type="project" value="TreeGrafter"/>
</dbReference>
<proteinExistence type="inferred from homology"/>
<evidence type="ECO:0000256" key="1">
    <source>
        <dbReference type="ARBA" id="ARBA00006857"/>
    </source>
</evidence>
<dbReference type="PANTHER" id="PTHR11847">
    <property type="entry name" value="RIBOSOMAL PROTEIN L15"/>
    <property type="match status" value="1"/>
</dbReference>
<evidence type="ECO:0000256" key="4">
    <source>
        <dbReference type="RuleBase" id="RU000663"/>
    </source>
</evidence>
<reference evidence="5" key="1">
    <citation type="journal article" date="2015" name="Genome Biol. Evol.">
        <title>Nucleomorph Genome Sequences of Two Chlorarachniophytes, Amorphochlora amoebiformis and Lotharella vacuolata.</title>
        <authorList>
            <person name="Suzuki S."/>
            <person name="Shirato S."/>
            <person name="Hirakawa Y."/>
            <person name="Ishida K."/>
        </authorList>
    </citation>
    <scope>NUCLEOTIDE SEQUENCE</scope>
    <source>
        <strain evidence="5">CCMP240</strain>
    </source>
</reference>
<evidence type="ECO:0000256" key="3">
    <source>
        <dbReference type="ARBA" id="ARBA00023274"/>
    </source>
</evidence>
<organism evidence="5">
    <name type="scientific">Lotharella vacuolata</name>
    <dbReference type="NCBI Taxonomy" id="74820"/>
    <lineage>
        <taxon>Eukaryota</taxon>
        <taxon>Sar</taxon>
        <taxon>Rhizaria</taxon>
        <taxon>Cercozoa</taxon>
        <taxon>Chlorarachniophyceae</taxon>
        <taxon>Lotharella</taxon>
    </lineage>
</organism>
<name>A0A0H5BH81_9EUKA</name>
<dbReference type="Pfam" id="PF00827">
    <property type="entry name" value="Ribosomal_L15e"/>
    <property type="match status" value="1"/>
</dbReference>
<gene>
    <name evidence="5" type="primary">rpl15</name>
</gene>
<protein>
    <recommendedName>
        <fullName evidence="4">Ribosomal protein L15</fullName>
    </recommendedName>
</protein>
<dbReference type="Gene3D" id="3.40.1120.10">
    <property type="entry name" value="Ribosomal protein l15e"/>
    <property type="match status" value="1"/>
</dbReference>
<sequence>MSNINIQKYYWRHKRGELFSTIQNIKLLKLKNLCYNKIKKPSRIHKSKIYGYKNNKKYQIVVVKIQKSVNKKKARKGKIFGKNVNQGTLKRKRNINFTGKAIIKVLKKYKPMKIIGIYWINENINYRFYEIILIK</sequence>
<geneLocation type="nucleomorph" evidence="5"/>
<dbReference type="InterPro" id="IPR000439">
    <property type="entry name" value="Ribosomal_eL15"/>
</dbReference>
<dbReference type="EMBL" id="AB996600">
    <property type="protein sequence ID" value="BAS01591.1"/>
    <property type="molecule type" value="Genomic_DNA"/>
</dbReference>
<evidence type="ECO:0000256" key="2">
    <source>
        <dbReference type="ARBA" id="ARBA00022980"/>
    </source>
</evidence>
<keyword evidence="3 4" id="KW-0687">Ribonucleoprotein</keyword>
<dbReference type="InterPro" id="IPR012678">
    <property type="entry name" value="Ribosomal_uL23/eL15/eS24_sf"/>
</dbReference>
<dbReference type="GO" id="GO:0002181">
    <property type="term" value="P:cytoplasmic translation"/>
    <property type="evidence" value="ECO:0007669"/>
    <property type="project" value="TreeGrafter"/>
</dbReference>
<evidence type="ECO:0000313" key="5">
    <source>
        <dbReference type="EMBL" id="BAS01591.1"/>
    </source>
</evidence>
<dbReference type="AlphaFoldDB" id="A0A0H5BH81"/>
<keyword evidence="2 4" id="KW-0689">Ribosomal protein</keyword>
<dbReference type="PANTHER" id="PTHR11847:SF4">
    <property type="entry name" value="LARGE RIBOSOMAL SUBUNIT PROTEIN EL15"/>
    <property type="match status" value="1"/>
</dbReference>
<accession>A0A0H5BH81</accession>